<sequence length="113" mass="12594">MMTVTALSMALSSHCRRNSKVIPPFGCLRLYTIVRLVVTSRGIIQYILYISSLNGDIEKMIASSGIFDLSPRSPNLSPNRSRPGRCRPFHTYPCETLFPNISLAMDGSDIPFL</sequence>
<organism evidence="1 2">
    <name type="scientific">Araneus ventricosus</name>
    <name type="common">Orbweaver spider</name>
    <name type="synonym">Epeira ventricosa</name>
    <dbReference type="NCBI Taxonomy" id="182803"/>
    <lineage>
        <taxon>Eukaryota</taxon>
        <taxon>Metazoa</taxon>
        <taxon>Ecdysozoa</taxon>
        <taxon>Arthropoda</taxon>
        <taxon>Chelicerata</taxon>
        <taxon>Arachnida</taxon>
        <taxon>Araneae</taxon>
        <taxon>Araneomorphae</taxon>
        <taxon>Entelegynae</taxon>
        <taxon>Araneoidea</taxon>
        <taxon>Araneidae</taxon>
        <taxon>Araneus</taxon>
    </lineage>
</organism>
<gene>
    <name evidence="1" type="ORF">AVEN_214344_1</name>
</gene>
<accession>A0A4Y2UBQ1</accession>
<evidence type="ECO:0000313" key="1">
    <source>
        <dbReference type="EMBL" id="GBO10278.1"/>
    </source>
</evidence>
<dbReference type="AlphaFoldDB" id="A0A4Y2UBQ1"/>
<protein>
    <submittedName>
        <fullName evidence="1">Uncharacterized protein</fullName>
    </submittedName>
</protein>
<proteinExistence type="predicted"/>
<dbReference type="Proteomes" id="UP000499080">
    <property type="component" value="Unassembled WGS sequence"/>
</dbReference>
<reference evidence="1 2" key="1">
    <citation type="journal article" date="2019" name="Sci. Rep.">
        <title>Orb-weaving spider Araneus ventricosus genome elucidates the spidroin gene catalogue.</title>
        <authorList>
            <person name="Kono N."/>
            <person name="Nakamura H."/>
            <person name="Ohtoshi R."/>
            <person name="Moran D.A.P."/>
            <person name="Shinohara A."/>
            <person name="Yoshida Y."/>
            <person name="Fujiwara M."/>
            <person name="Mori M."/>
            <person name="Tomita M."/>
            <person name="Arakawa K."/>
        </authorList>
    </citation>
    <scope>NUCLEOTIDE SEQUENCE [LARGE SCALE GENOMIC DNA]</scope>
</reference>
<name>A0A4Y2UBQ1_ARAVE</name>
<dbReference type="EMBL" id="BGPR01035439">
    <property type="protein sequence ID" value="GBO10278.1"/>
    <property type="molecule type" value="Genomic_DNA"/>
</dbReference>
<evidence type="ECO:0000313" key="2">
    <source>
        <dbReference type="Proteomes" id="UP000499080"/>
    </source>
</evidence>
<keyword evidence="2" id="KW-1185">Reference proteome</keyword>
<comment type="caution">
    <text evidence="1">The sequence shown here is derived from an EMBL/GenBank/DDBJ whole genome shotgun (WGS) entry which is preliminary data.</text>
</comment>